<organism evidence="10">
    <name type="scientific">Sarcoptes scabiei</name>
    <name type="common">Itch mite</name>
    <name type="synonym">Acarus scabiei</name>
    <dbReference type="NCBI Taxonomy" id="52283"/>
    <lineage>
        <taxon>Eukaryota</taxon>
        <taxon>Metazoa</taxon>
        <taxon>Ecdysozoa</taxon>
        <taxon>Arthropoda</taxon>
        <taxon>Chelicerata</taxon>
        <taxon>Arachnida</taxon>
        <taxon>Acari</taxon>
        <taxon>Acariformes</taxon>
        <taxon>Sarcoptiformes</taxon>
        <taxon>Astigmata</taxon>
        <taxon>Psoroptidia</taxon>
        <taxon>Sarcoptoidea</taxon>
        <taxon>Sarcoptidae</taxon>
        <taxon>Sarcoptinae</taxon>
        <taxon>Sarcoptes</taxon>
    </lineage>
</organism>
<evidence type="ECO:0000256" key="1">
    <source>
        <dbReference type="ARBA" id="ARBA00004613"/>
    </source>
</evidence>
<dbReference type="EMBL" id="WVUK01000062">
    <property type="protein sequence ID" value="KAF7490408.1"/>
    <property type="molecule type" value="Genomic_DNA"/>
</dbReference>
<dbReference type="InterPro" id="IPR002048">
    <property type="entry name" value="EF_hand_dom"/>
</dbReference>
<keyword evidence="6" id="KW-1015">Disulfide bond</keyword>
<keyword evidence="12" id="KW-1185">Reference proteome</keyword>
<reference evidence="10" key="2">
    <citation type="submission" date="2020-01" db="EMBL/GenBank/DDBJ databases">
        <authorList>
            <person name="Korhonen P.K.K."/>
            <person name="Guangxu M.G."/>
            <person name="Wang T.W."/>
            <person name="Stroehlein A.J.S."/>
            <person name="Young N.D."/>
            <person name="Ang C.-S.A."/>
            <person name="Fernando D.W.F."/>
            <person name="Lu H.L."/>
            <person name="Taylor S.T."/>
            <person name="Ehtesham M.E.M."/>
            <person name="Najaraj S.H.N."/>
            <person name="Harsha G.H.G."/>
            <person name="Madugundu A.M."/>
            <person name="Renuse S.R."/>
            <person name="Holt D.H."/>
            <person name="Pandey A.P."/>
            <person name="Papenfuss A.P."/>
            <person name="Gasser R.B.G."/>
            <person name="Fischer K.F."/>
        </authorList>
    </citation>
    <scope>NUCLEOTIDE SEQUENCE</scope>
    <source>
        <strain evidence="10">SSS_KF_BRIS2020</strain>
    </source>
</reference>
<dbReference type="PANTHER" id="PTHR12990:SF5">
    <property type="entry name" value="MESENCEPHALIC ASTROCYTE-DERIVED NEUROTROPHIC FACTOR HOMOLOG"/>
    <property type="match status" value="1"/>
</dbReference>
<evidence type="ECO:0000259" key="9">
    <source>
        <dbReference type="PROSITE" id="PS50222"/>
    </source>
</evidence>
<reference evidence="11" key="3">
    <citation type="submission" date="2022-06" db="UniProtKB">
        <authorList>
            <consortium name="EnsemblMetazoa"/>
        </authorList>
    </citation>
    <scope>IDENTIFICATION</scope>
</reference>
<evidence type="ECO:0000313" key="10">
    <source>
        <dbReference type="EMBL" id="KAF7490408.1"/>
    </source>
</evidence>
<dbReference type="FunFam" id="1.10.225.10:FF:000003">
    <property type="entry name" value="Mesencephalic astrocyte-derived neurotrophic factor"/>
    <property type="match status" value="1"/>
</dbReference>
<dbReference type="InterPro" id="IPR036361">
    <property type="entry name" value="SAP_dom_sf"/>
</dbReference>
<dbReference type="PANTHER" id="PTHR12990">
    <property type="entry name" value="ARMET-LIKE PROTEIN"/>
    <property type="match status" value="1"/>
</dbReference>
<evidence type="ECO:0000256" key="7">
    <source>
        <dbReference type="ARBA" id="ARBA00032923"/>
    </source>
</evidence>
<dbReference type="GO" id="GO:0005783">
    <property type="term" value="C:endoplasmic reticulum"/>
    <property type="evidence" value="ECO:0007669"/>
    <property type="project" value="TreeGrafter"/>
</dbReference>
<comment type="similarity">
    <text evidence="2">Belongs to the ARMET family.</text>
</comment>
<evidence type="ECO:0000256" key="2">
    <source>
        <dbReference type="ARBA" id="ARBA00005617"/>
    </source>
</evidence>
<dbReference type="OrthoDB" id="5597848at2759"/>
<protein>
    <recommendedName>
        <fullName evidence="3">Mesencephalic astrocyte-derived neurotrophic factor homolog</fullName>
    </recommendedName>
    <alternativeName>
        <fullName evidence="7">MANF/CDNF-like protein</fullName>
    </alternativeName>
</protein>
<reference evidence="12" key="1">
    <citation type="journal article" date="2020" name="PLoS Negl. Trop. Dis.">
        <title>High-quality nuclear genome for Sarcoptes scabiei-A critical resource for a neglected parasite.</title>
        <authorList>
            <person name="Korhonen P.K."/>
            <person name="Gasser R.B."/>
            <person name="Ma G."/>
            <person name="Wang T."/>
            <person name="Stroehlein A.J."/>
            <person name="Young N.D."/>
            <person name="Ang C.S."/>
            <person name="Fernando D.D."/>
            <person name="Lu H.C."/>
            <person name="Taylor S."/>
            <person name="Reynolds S.L."/>
            <person name="Mofiz E."/>
            <person name="Najaraj S.H."/>
            <person name="Gowda H."/>
            <person name="Madugundu A."/>
            <person name="Renuse S."/>
            <person name="Holt D."/>
            <person name="Pandey A."/>
            <person name="Papenfuss A.T."/>
            <person name="Fischer K."/>
        </authorList>
    </citation>
    <scope>NUCLEOTIDE SEQUENCE [LARGE SCALE GENOMIC DNA]</scope>
</reference>
<dbReference type="Proteomes" id="UP000070412">
    <property type="component" value="Unassembled WGS sequence"/>
</dbReference>
<accession>A0A834VE45</accession>
<evidence type="ECO:0000256" key="3">
    <source>
        <dbReference type="ARBA" id="ARBA00014267"/>
    </source>
</evidence>
<feature type="domain" description="EF-hand" evidence="9">
    <location>
        <begin position="129"/>
        <end position="164"/>
    </location>
</feature>
<evidence type="ECO:0000313" key="12">
    <source>
        <dbReference type="Proteomes" id="UP000070412"/>
    </source>
</evidence>
<feature type="signal peptide" evidence="8">
    <location>
        <begin position="1"/>
        <end position="19"/>
    </location>
</feature>
<evidence type="ECO:0000256" key="6">
    <source>
        <dbReference type="ARBA" id="ARBA00023157"/>
    </source>
</evidence>
<dbReference type="Gene3D" id="1.10.720.30">
    <property type="entry name" value="SAP domain"/>
    <property type="match status" value="1"/>
</dbReference>
<dbReference type="PROSITE" id="PS50222">
    <property type="entry name" value="EF_HAND_2"/>
    <property type="match status" value="1"/>
</dbReference>
<sequence>MLLLSYLTVLFASSRLVDSLAADKCEVCVGVLTKLMARLTSADRQDPSIIEHQFKELCLETKKAENRFCYYVGGLEESATKIVGEMSKPMSWGMPVEKICEKLKKKDSQICDLRYEKTIDWKTVDLKKLKVKDLRKILSDWDERCDGCIEKAEFIAKVEALKPKYVRDEL</sequence>
<dbReference type="GO" id="GO:0005615">
    <property type="term" value="C:extracellular space"/>
    <property type="evidence" value="ECO:0007669"/>
    <property type="project" value="TreeGrafter"/>
</dbReference>
<dbReference type="InterPro" id="IPR019345">
    <property type="entry name" value="ARMET_C"/>
</dbReference>
<feature type="chain" id="PRO_5038316189" description="Mesencephalic astrocyte-derived neurotrophic factor homolog" evidence="8">
    <location>
        <begin position="20"/>
        <end position="170"/>
    </location>
</feature>
<name>A0A834VE45_SARSC</name>
<dbReference type="InterPro" id="IPR045333">
    <property type="entry name" value="ARMET-like"/>
</dbReference>
<keyword evidence="4" id="KW-0964">Secreted</keyword>
<evidence type="ECO:0000256" key="5">
    <source>
        <dbReference type="ARBA" id="ARBA00022729"/>
    </source>
</evidence>
<dbReference type="Pfam" id="PF20145">
    <property type="entry name" value="ARMET_N"/>
    <property type="match status" value="1"/>
</dbReference>
<proteinExistence type="inferred from homology"/>
<evidence type="ECO:0000256" key="8">
    <source>
        <dbReference type="SAM" id="SignalP"/>
    </source>
</evidence>
<dbReference type="SUPFAM" id="SSF68906">
    <property type="entry name" value="SAP domain"/>
    <property type="match status" value="1"/>
</dbReference>
<dbReference type="Gene3D" id="1.10.225.10">
    <property type="entry name" value="Saposin-like"/>
    <property type="match status" value="1"/>
</dbReference>
<dbReference type="EnsemblMetazoa" id="SSS_2610s_mrna">
    <property type="protein sequence ID" value="KAF7490408.1"/>
    <property type="gene ID" value="SSS_2610"/>
</dbReference>
<dbReference type="InterPro" id="IPR045332">
    <property type="entry name" value="ARMET_N"/>
</dbReference>
<dbReference type="Pfam" id="PF10208">
    <property type="entry name" value="ARMET_C"/>
    <property type="match status" value="1"/>
</dbReference>
<dbReference type="GO" id="GO:0071542">
    <property type="term" value="P:dopaminergic neuron differentiation"/>
    <property type="evidence" value="ECO:0007669"/>
    <property type="project" value="TreeGrafter"/>
</dbReference>
<comment type="subcellular location">
    <subcellularLocation>
        <location evidence="1">Secreted</location>
    </subcellularLocation>
</comment>
<dbReference type="GO" id="GO:0005509">
    <property type="term" value="F:calcium ion binding"/>
    <property type="evidence" value="ECO:0007669"/>
    <property type="project" value="InterPro"/>
</dbReference>
<dbReference type="AlphaFoldDB" id="A0A834VE45"/>
<keyword evidence="5 8" id="KW-0732">Signal</keyword>
<evidence type="ECO:0000313" key="11">
    <source>
        <dbReference type="EnsemblMetazoa" id="KAF7490408.1"/>
    </source>
</evidence>
<gene>
    <name evidence="10" type="ORF">SSS_2610</name>
</gene>
<evidence type="ECO:0000256" key="4">
    <source>
        <dbReference type="ARBA" id="ARBA00022525"/>
    </source>
</evidence>
<dbReference type="GO" id="GO:0031175">
    <property type="term" value="P:neuron projection development"/>
    <property type="evidence" value="ECO:0007669"/>
    <property type="project" value="TreeGrafter"/>
</dbReference>